<name>A0A814VE34_9BILA</name>
<evidence type="ECO:0000313" key="5">
    <source>
        <dbReference type="Proteomes" id="UP000663870"/>
    </source>
</evidence>
<comment type="caution">
    <text evidence="4">The sequence shown here is derived from an EMBL/GenBank/DDBJ whole genome shotgun (WGS) entry which is preliminary data.</text>
</comment>
<dbReference type="GO" id="GO:0031956">
    <property type="term" value="F:medium-chain fatty acid-CoA ligase activity"/>
    <property type="evidence" value="ECO:0007669"/>
    <property type="project" value="TreeGrafter"/>
</dbReference>
<dbReference type="PANTHER" id="PTHR43201">
    <property type="entry name" value="ACYL-COA SYNTHETASE"/>
    <property type="match status" value="1"/>
</dbReference>
<dbReference type="Pfam" id="PF13193">
    <property type="entry name" value="AMP-binding_C"/>
    <property type="match status" value="1"/>
</dbReference>
<accession>A0A814VE34</accession>
<keyword evidence="5" id="KW-1185">Reference proteome</keyword>
<keyword evidence="2" id="KW-0436">Ligase</keyword>
<evidence type="ECO:0000313" key="4">
    <source>
        <dbReference type="EMBL" id="CAF1185714.1"/>
    </source>
</evidence>
<evidence type="ECO:0000256" key="1">
    <source>
        <dbReference type="ARBA" id="ARBA00006432"/>
    </source>
</evidence>
<proteinExistence type="inferred from homology"/>
<gene>
    <name evidence="4" type="ORF">JXQ802_LOCUS23598</name>
</gene>
<reference evidence="4" key="1">
    <citation type="submission" date="2021-02" db="EMBL/GenBank/DDBJ databases">
        <authorList>
            <person name="Nowell W R."/>
        </authorList>
    </citation>
    <scope>NUCLEOTIDE SEQUENCE</scope>
</reference>
<evidence type="ECO:0000259" key="3">
    <source>
        <dbReference type="Pfam" id="PF13193"/>
    </source>
</evidence>
<dbReference type="InterPro" id="IPR025110">
    <property type="entry name" value="AMP-bd_C"/>
</dbReference>
<comment type="similarity">
    <text evidence="1">Belongs to the ATP-dependent AMP-binding enzyme family.</text>
</comment>
<organism evidence="4 5">
    <name type="scientific">Rotaria sordida</name>
    <dbReference type="NCBI Taxonomy" id="392033"/>
    <lineage>
        <taxon>Eukaryota</taxon>
        <taxon>Metazoa</taxon>
        <taxon>Spiralia</taxon>
        <taxon>Gnathifera</taxon>
        <taxon>Rotifera</taxon>
        <taxon>Eurotatoria</taxon>
        <taxon>Bdelloidea</taxon>
        <taxon>Philodinida</taxon>
        <taxon>Philodinidae</taxon>
        <taxon>Rotaria</taxon>
    </lineage>
</organism>
<dbReference type="InterPro" id="IPR045851">
    <property type="entry name" value="AMP-bd_C_sf"/>
</dbReference>
<dbReference type="Proteomes" id="UP000663870">
    <property type="component" value="Unassembled WGS sequence"/>
</dbReference>
<dbReference type="Gene3D" id="3.30.300.30">
    <property type="match status" value="1"/>
</dbReference>
<sequence>MIIRGGISIYPIEIEITRHHEEICAWIKLKSNETKCQAEDIVKFLSDKIGFFKIPKYIRIVDKFIITSTGKVQKFKMSEVMINELNKNK</sequence>
<feature type="domain" description="AMP-binding enzyme C-terminal" evidence="3">
    <location>
        <begin position="20"/>
        <end position="71"/>
    </location>
</feature>
<dbReference type="SUPFAM" id="SSF56801">
    <property type="entry name" value="Acetyl-CoA synthetase-like"/>
    <property type="match status" value="1"/>
</dbReference>
<evidence type="ECO:0000256" key="2">
    <source>
        <dbReference type="ARBA" id="ARBA00022598"/>
    </source>
</evidence>
<dbReference type="EMBL" id="CAJNOL010000745">
    <property type="protein sequence ID" value="CAF1185714.1"/>
    <property type="molecule type" value="Genomic_DNA"/>
</dbReference>
<dbReference type="AlphaFoldDB" id="A0A814VE34"/>
<dbReference type="PANTHER" id="PTHR43201:SF5">
    <property type="entry name" value="MEDIUM-CHAIN ACYL-COA LIGASE ACSF2, MITOCHONDRIAL"/>
    <property type="match status" value="1"/>
</dbReference>
<protein>
    <recommendedName>
        <fullName evidence="3">AMP-binding enzyme C-terminal domain-containing protein</fullName>
    </recommendedName>
</protein>
<dbReference type="GO" id="GO:0006631">
    <property type="term" value="P:fatty acid metabolic process"/>
    <property type="evidence" value="ECO:0007669"/>
    <property type="project" value="TreeGrafter"/>
</dbReference>